<accession>A0A699ZW11</accession>
<keyword evidence="3" id="KW-1185">Reference proteome</keyword>
<dbReference type="EMBL" id="BLLF01003351">
    <property type="protein sequence ID" value="GFH27107.1"/>
    <property type="molecule type" value="Genomic_DNA"/>
</dbReference>
<feature type="non-terminal residue" evidence="2">
    <location>
        <position position="23"/>
    </location>
</feature>
<feature type="region of interest" description="Disordered" evidence="1">
    <location>
        <begin position="1"/>
        <end position="23"/>
    </location>
</feature>
<organism evidence="2 3">
    <name type="scientific">Haematococcus lacustris</name>
    <name type="common">Green alga</name>
    <name type="synonym">Haematococcus pluvialis</name>
    <dbReference type="NCBI Taxonomy" id="44745"/>
    <lineage>
        <taxon>Eukaryota</taxon>
        <taxon>Viridiplantae</taxon>
        <taxon>Chlorophyta</taxon>
        <taxon>core chlorophytes</taxon>
        <taxon>Chlorophyceae</taxon>
        <taxon>CS clade</taxon>
        <taxon>Chlamydomonadales</taxon>
        <taxon>Haematococcaceae</taxon>
        <taxon>Haematococcus</taxon>
    </lineage>
</organism>
<evidence type="ECO:0000313" key="2">
    <source>
        <dbReference type="EMBL" id="GFH27107.1"/>
    </source>
</evidence>
<reference evidence="2 3" key="1">
    <citation type="submission" date="2020-02" db="EMBL/GenBank/DDBJ databases">
        <title>Draft genome sequence of Haematococcus lacustris strain NIES-144.</title>
        <authorList>
            <person name="Morimoto D."/>
            <person name="Nakagawa S."/>
            <person name="Yoshida T."/>
            <person name="Sawayama S."/>
        </authorList>
    </citation>
    <scope>NUCLEOTIDE SEQUENCE [LARGE SCALE GENOMIC DNA]</scope>
    <source>
        <strain evidence="2 3">NIES-144</strain>
    </source>
</reference>
<protein>
    <submittedName>
        <fullName evidence="2">Uncharacterized protein</fullName>
    </submittedName>
</protein>
<evidence type="ECO:0000313" key="3">
    <source>
        <dbReference type="Proteomes" id="UP000485058"/>
    </source>
</evidence>
<dbReference type="AlphaFoldDB" id="A0A699ZW11"/>
<comment type="caution">
    <text evidence="2">The sequence shown here is derived from an EMBL/GenBank/DDBJ whole genome shotgun (WGS) entry which is preliminary data.</text>
</comment>
<evidence type="ECO:0000256" key="1">
    <source>
        <dbReference type="SAM" id="MobiDB-lite"/>
    </source>
</evidence>
<sequence length="23" mass="2521">MKESRSQGEDEVGVVEEDGGRVQ</sequence>
<dbReference type="Proteomes" id="UP000485058">
    <property type="component" value="Unassembled WGS sequence"/>
</dbReference>
<name>A0A699ZW11_HAELA</name>
<proteinExistence type="predicted"/>
<gene>
    <name evidence="2" type="ORF">HaLaN_25372</name>
</gene>